<evidence type="ECO:0000313" key="12">
    <source>
        <dbReference type="Proteomes" id="UP000294616"/>
    </source>
</evidence>
<dbReference type="Proteomes" id="UP000294616">
    <property type="component" value="Unassembled WGS sequence"/>
</dbReference>
<evidence type="ECO:0000256" key="5">
    <source>
        <dbReference type="ARBA" id="ARBA00022729"/>
    </source>
</evidence>
<dbReference type="InterPro" id="IPR012910">
    <property type="entry name" value="Plug_dom"/>
</dbReference>
<dbReference type="GO" id="GO:0015344">
    <property type="term" value="F:siderophore uptake transmembrane transporter activity"/>
    <property type="evidence" value="ECO:0007669"/>
    <property type="project" value="TreeGrafter"/>
</dbReference>
<feature type="signal peptide" evidence="9">
    <location>
        <begin position="1"/>
        <end position="19"/>
    </location>
</feature>
<keyword evidence="12" id="KW-1185">Reference proteome</keyword>
<comment type="similarity">
    <text evidence="8">Belongs to the TonB-dependent receptor family.</text>
</comment>
<comment type="caution">
    <text evidence="11">The sequence shown here is derived from an EMBL/GenBank/DDBJ whole genome shotgun (WGS) entry which is preliminary data.</text>
</comment>
<protein>
    <submittedName>
        <fullName evidence="11">Outer membrane cobalamin receptor</fullName>
    </submittedName>
</protein>
<evidence type="ECO:0000259" key="10">
    <source>
        <dbReference type="Pfam" id="PF07715"/>
    </source>
</evidence>
<sequence>MSRVYLYLILLFIPSLLKAQVDTVHYGDTLRRVEITRPTFYKEEASTMPVQHLSKKDLDNLNSISVSDAIKFFSGVQVLDYGGIGGMKTIDVRSLSSNHTSIFYNGIAINNAQNGQVDLGKFSLDNIESITLFNGQQTKLLIPAKAFSSASTLLLESQKPVFEEGKTSHLKVGARVGDFGLFNPSLLWQQKLSKNTSVSFNTEWVKANGRYDFYYAKGDTDTLINRQNSDVDALRLEAALMGTLKDSSIWEIRLYNYTSERGLPGAAVDNKYYSNDRQWDKDFFVQGRWEKKYNDIYSLLINAKYDRLNLRYKDPDFHNTQGFLENNYKQKEAYVSAANLFVLSNTLKSSVSVDYFYNKLDADLKDFAYPERHTLLINAAIEWKKNNFQIQANGLTAILKENVRVGNSAGTKQILSPSISASWKPFADQNLYVRSFFKSIFRAPTFNDSYYTIIGSTSLNPEYVNQYDLGFTWQKAFNSRFQQVTFKADAYHNRIKDRITAIPLANLFRWSMVNLGRVEINGLDLGVSGNVAMDANINLDLGVNYTYQKALDKTPNGANFNQFIPYAPRNSGSGFIAASYKAFGLNYNVLYTGERYSLRTNIAGNQMEDWFIQNLSVSYQNKLAKLNYKLLAEANNITNINYTVIRNYPMPGRNYRISFQISY</sequence>
<proteinExistence type="inferred from homology"/>
<dbReference type="SUPFAM" id="SSF56935">
    <property type="entry name" value="Porins"/>
    <property type="match status" value="1"/>
</dbReference>
<keyword evidence="6 8" id="KW-0472">Membrane</keyword>
<dbReference type="InterPro" id="IPR037066">
    <property type="entry name" value="Plug_dom_sf"/>
</dbReference>
<keyword evidence="5 9" id="KW-0732">Signal</keyword>
<evidence type="ECO:0000256" key="2">
    <source>
        <dbReference type="ARBA" id="ARBA00022448"/>
    </source>
</evidence>
<keyword evidence="3 8" id="KW-1134">Transmembrane beta strand</keyword>
<evidence type="ECO:0000256" key="4">
    <source>
        <dbReference type="ARBA" id="ARBA00022692"/>
    </source>
</evidence>
<dbReference type="Gene3D" id="2.170.130.10">
    <property type="entry name" value="TonB-dependent receptor, plug domain"/>
    <property type="match status" value="1"/>
</dbReference>
<evidence type="ECO:0000256" key="6">
    <source>
        <dbReference type="ARBA" id="ARBA00023136"/>
    </source>
</evidence>
<feature type="chain" id="PRO_5020233679" evidence="9">
    <location>
        <begin position="20"/>
        <end position="663"/>
    </location>
</feature>
<evidence type="ECO:0000256" key="7">
    <source>
        <dbReference type="ARBA" id="ARBA00023237"/>
    </source>
</evidence>
<keyword evidence="11" id="KW-0675">Receptor</keyword>
<feature type="domain" description="TonB-dependent receptor plug" evidence="10">
    <location>
        <begin position="44"/>
        <end position="138"/>
    </location>
</feature>
<dbReference type="GO" id="GO:0009279">
    <property type="term" value="C:cell outer membrane"/>
    <property type="evidence" value="ECO:0007669"/>
    <property type="project" value="UniProtKB-SubCell"/>
</dbReference>
<evidence type="ECO:0000256" key="1">
    <source>
        <dbReference type="ARBA" id="ARBA00004571"/>
    </source>
</evidence>
<gene>
    <name evidence="11" type="ORF">C8N28_2442</name>
</gene>
<evidence type="ECO:0000256" key="8">
    <source>
        <dbReference type="PROSITE-ProRule" id="PRU01360"/>
    </source>
</evidence>
<keyword evidence="2 8" id="KW-0813">Transport</keyword>
<accession>A0A4R1LNR7</accession>
<dbReference type="InterPro" id="IPR036942">
    <property type="entry name" value="Beta-barrel_TonB_sf"/>
</dbReference>
<dbReference type="OrthoDB" id="9762903at2"/>
<dbReference type="Pfam" id="PF07715">
    <property type="entry name" value="Plug"/>
    <property type="match status" value="1"/>
</dbReference>
<comment type="subcellular location">
    <subcellularLocation>
        <location evidence="1 8">Cell outer membrane</location>
        <topology evidence="1 8">Multi-pass membrane protein</topology>
    </subcellularLocation>
</comment>
<dbReference type="InterPro" id="IPR039426">
    <property type="entry name" value="TonB-dep_rcpt-like"/>
</dbReference>
<dbReference type="PANTHER" id="PTHR30069">
    <property type="entry name" value="TONB-DEPENDENT OUTER MEMBRANE RECEPTOR"/>
    <property type="match status" value="1"/>
</dbReference>
<evidence type="ECO:0000256" key="3">
    <source>
        <dbReference type="ARBA" id="ARBA00022452"/>
    </source>
</evidence>
<dbReference type="Gene3D" id="2.40.170.20">
    <property type="entry name" value="TonB-dependent receptor, beta-barrel domain"/>
    <property type="match status" value="1"/>
</dbReference>
<dbReference type="GO" id="GO:0044718">
    <property type="term" value="P:siderophore transmembrane transport"/>
    <property type="evidence" value="ECO:0007669"/>
    <property type="project" value="TreeGrafter"/>
</dbReference>
<dbReference type="PROSITE" id="PS52016">
    <property type="entry name" value="TONB_DEPENDENT_REC_3"/>
    <property type="match status" value="1"/>
</dbReference>
<evidence type="ECO:0000313" key="11">
    <source>
        <dbReference type="EMBL" id="TCK80696.1"/>
    </source>
</evidence>
<dbReference type="PANTHER" id="PTHR30069:SF29">
    <property type="entry name" value="HEMOGLOBIN AND HEMOGLOBIN-HAPTOGLOBIN-BINDING PROTEIN 1-RELATED"/>
    <property type="match status" value="1"/>
</dbReference>
<keyword evidence="7 8" id="KW-0998">Cell outer membrane</keyword>
<evidence type="ECO:0000256" key="9">
    <source>
        <dbReference type="SAM" id="SignalP"/>
    </source>
</evidence>
<organism evidence="11 12">
    <name type="scientific">Albibacterium bauzanense</name>
    <dbReference type="NCBI Taxonomy" id="653929"/>
    <lineage>
        <taxon>Bacteria</taxon>
        <taxon>Pseudomonadati</taxon>
        <taxon>Bacteroidota</taxon>
        <taxon>Sphingobacteriia</taxon>
        <taxon>Sphingobacteriales</taxon>
        <taxon>Sphingobacteriaceae</taxon>
        <taxon>Albibacterium</taxon>
    </lineage>
</organism>
<keyword evidence="4 8" id="KW-0812">Transmembrane</keyword>
<dbReference type="EMBL" id="SMGO01000003">
    <property type="protein sequence ID" value="TCK80696.1"/>
    <property type="molecule type" value="Genomic_DNA"/>
</dbReference>
<dbReference type="RefSeq" id="WP_132225267.1">
    <property type="nucleotide sequence ID" value="NZ_SMGO01000003.1"/>
</dbReference>
<name>A0A4R1LNR7_9SPHI</name>
<dbReference type="AlphaFoldDB" id="A0A4R1LNR7"/>
<reference evidence="11 12" key="1">
    <citation type="submission" date="2019-03" db="EMBL/GenBank/DDBJ databases">
        <title>Genomic Encyclopedia of Archaeal and Bacterial Type Strains, Phase II (KMG-II): from individual species to whole genera.</title>
        <authorList>
            <person name="Goeker M."/>
        </authorList>
    </citation>
    <scope>NUCLEOTIDE SEQUENCE [LARGE SCALE GENOMIC DNA]</scope>
    <source>
        <strain evidence="11 12">DSM 22554</strain>
    </source>
</reference>